<evidence type="ECO:0000256" key="1">
    <source>
        <dbReference type="SAM" id="Phobius"/>
    </source>
</evidence>
<keyword evidence="1" id="KW-0812">Transmembrane</keyword>
<keyword evidence="3" id="KW-1185">Reference proteome</keyword>
<protein>
    <submittedName>
        <fullName evidence="2">TIGR02588 family protein</fullName>
    </submittedName>
</protein>
<dbReference type="AlphaFoldDB" id="A0A2T1BY50"/>
<keyword evidence="1" id="KW-1133">Transmembrane helix</keyword>
<evidence type="ECO:0000313" key="2">
    <source>
        <dbReference type="EMBL" id="PSB00931.1"/>
    </source>
</evidence>
<dbReference type="InterPro" id="IPR013417">
    <property type="entry name" value="CHP02588"/>
</dbReference>
<keyword evidence="1" id="KW-0472">Membrane</keyword>
<proteinExistence type="predicted"/>
<name>A0A2T1BY50_9CYAN</name>
<dbReference type="Proteomes" id="UP000238762">
    <property type="component" value="Unassembled WGS sequence"/>
</dbReference>
<dbReference type="NCBIfam" id="TIGR02588">
    <property type="entry name" value="TIGR02588 family protein"/>
    <property type="match status" value="1"/>
</dbReference>
<reference evidence="2 3" key="1">
    <citation type="submission" date="2018-02" db="EMBL/GenBank/DDBJ databases">
        <authorList>
            <person name="Cohen D.B."/>
            <person name="Kent A.D."/>
        </authorList>
    </citation>
    <scope>NUCLEOTIDE SEQUENCE [LARGE SCALE GENOMIC DNA]</scope>
    <source>
        <strain evidence="2 3">CCAP 1448/3</strain>
    </source>
</reference>
<gene>
    <name evidence="2" type="ORF">C7B64_20925</name>
</gene>
<dbReference type="RefSeq" id="WP_106291020.1">
    <property type="nucleotide sequence ID" value="NZ_CAWNTC010000184.1"/>
</dbReference>
<feature type="transmembrane region" description="Helical" evidence="1">
    <location>
        <begin position="24"/>
        <end position="46"/>
    </location>
</feature>
<sequence length="141" mass="15801">MKEISNPWQNEDELDSGKRTPAEWISLGFATLILTGIVGLISYNWLTKSSESVIINIQVQAPIKEIKGKFYVPFKIDNQGGKTVELVQAIAELKINDKVEETGEQVIDFLSSNEEVEGAFIFENNPQKGELKLKISSYKLP</sequence>
<comment type="caution">
    <text evidence="2">The sequence shown here is derived from an EMBL/GenBank/DDBJ whole genome shotgun (WGS) entry which is preliminary data.</text>
</comment>
<organism evidence="2 3">
    <name type="scientific">Merismopedia glauca CCAP 1448/3</name>
    <dbReference type="NCBI Taxonomy" id="1296344"/>
    <lineage>
        <taxon>Bacteria</taxon>
        <taxon>Bacillati</taxon>
        <taxon>Cyanobacteriota</taxon>
        <taxon>Cyanophyceae</taxon>
        <taxon>Synechococcales</taxon>
        <taxon>Merismopediaceae</taxon>
        <taxon>Merismopedia</taxon>
    </lineage>
</organism>
<evidence type="ECO:0000313" key="3">
    <source>
        <dbReference type="Proteomes" id="UP000238762"/>
    </source>
</evidence>
<reference evidence="2 3" key="2">
    <citation type="submission" date="2018-03" db="EMBL/GenBank/DDBJ databases">
        <title>The ancient ancestry and fast evolution of plastids.</title>
        <authorList>
            <person name="Moore K.R."/>
            <person name="Magnabosco C."/>
            <person name="Momper L."/>
            <person name="Gold D.A."/>
            <person name="Bosak T."/>
            <person name="Fournier G.P."/>
        </authorList>
    </citation>
    <scope>NUCLEOTIDE SEQUENCE [LARGE SCALE GENOMIC DNA]</scope>
    <source>
        <strain evidence="2 3">CCAP 1448/3</strain>
    </source>
</reference>
<dbReference type="EMBL" id="PVWJ01000146">
    <property type="protein sequence ID" value="PSB00931.1"/>
    <property type="molecule type" value="Genomic_DNA"/>
</dbReference>
<accession>A0A2T1BY50</accession>
<dbReference type="OrthoDB" id="424854at2"/>